<sequence>MKILITGAASTAAYQLKSKLNSAEVILGDYQELPQLMIRNGSMIVLPDPAYGSYAHKMLALGLDNDITTIYALHPTEFELLREAELLFGEYGITILSGNDAV</sequence>
<protein>
    <submittedName>
        <fullName evidence="1">Uncharacterized protein</fullName>
    </submittedName>
</protein>
<evidence type="ECO:0000313" key="2">
    <source>
        <dbReference type="Proteomes" id="UP000622475"/>
    </source>
</evidence>
<comment type="caution">
    <text evidence="1">The sequence shown here is derived from an EMBL/GenBank/DDBJ whole genome shotgun (WGS) entry which is preliminary data.</text>
</comment>
<dbReference type="Proteomes" id="UP000622475">
    <property type="component" value="Unassembled WGS sequence"/>
</dbReference>
<gene>
    <name evidence="1" type="ORF">IRJ16_17500</name>
</gene>
<proteinExistence type="predicted"/>
<dbReference type="RefSeq" id="WP_194112932.1">
    <property type="nucleotide sequence ID" value="NZ_JADFFL010000007.1"/>
</dbReference>
<keyword evidence="2" id="KW-1185">Reference proteome</keyword>
<evidence type="ECO:0000313" key="1">
    <source>
        <dbReference type="EMBL" id="MBE9663686.1"/>
    </source>
</evidence>
<accession>A0A929KXW4</accession>
<organism evidence="1 2">
    <name type="scientific">Mucilaginibacter myungsuensis</name>
    <dbReference type="NCBI Taxonomy" id="649104"/>
    <lineage>
        <taxon>Bacteria</taxon>
        <taxon>Pseudomonadati</taxon>
        <taxon>Bacteroidota</taxon>
        <taxon>Sphingobacteriia</taxon>
        <taxon>Sphingobacteriales</taxon>
        <taxon>Sphingobacteriaceae</taxon>
        <taxon>Mucilaginibacter</taxon>
    </lineage>
</organism>
<dbReference type="AlphaFoldDB" id="A0A929KXW4"/>
<reference evidence="1" key="1">
    <citation type="submission" date="2020-10" db="EMBL/GenBank/DDBJ databases">
        <title>Mucilaginibacter mali sp. nov., isolated from rhizosphere soil of apple orchard.</title>
        <authorList>
            <person name="Lee J.-S."/>
            <person name="Kim H.S."/>
            <person name="Kim J.-S."/>
        </authorList>
    </citation>
    <scope>NUCLEOTIDE SEQUENCE</scope>
    <source>
        <strain evidence="1">KCTC 22746</strain>
    </source>
</reference>
<dbReference type="Gene3D" id="3.40.50.20">
    <property type="match status" value="1"/>
</dbReference>
<name>A0A929KXW4_9SPHI</name>
<dbReference type="EMBL" id="JADFFL010000007">
    <property type="protein sequence ID" value="MBE9663686.1"/>
    <property type="molecule type" value="Genomic_DNA"/>
</dbReference>